<dbReference type="EMBL" id="JALJRB010000018">
    <property type="protein sequence ID" value="MCJ8501903.1"/>
    <property type="molecule type" value="Genomic_DNA"/>
</dbReference>
<name>A0AA41R5N8_9BACT</name>
<evidence type="ECO:0000313" key="5">
    <source>
        <dbReference type="Proteomes" id="UP001165427"/>
    </source>
</evidence>
<sequence>MHRVLIIEDDDYVQNMLKQTLERAGYDVAAAANGAEGLKLYESNQQVSAPFEVVITDLIMPEMEGIETITMLRKRNPDVKVIAISGGGRNRPEDYLFLAEKLGADRTFSKPVDRQALLDAVAELVAA</sequence>
<comment type="caution">
    <text evidence="4">The sequence shown here is derived from an EMBL/GenBank/DDBJ whole genome shotgun (WGS) entry which is preliminary data.</text>
</comment>
<feature type="modified residue" description="4-aspartylphosphate" evidence="2">
    <location>
        <position position="57"/>
    </location>
</feature>
<dbReference type="PANTHER" id="PTHR44591:SF23">
    <property type="entry name" value="CHEY SUBFAMILY"/>
    <property type="match status" value="1"/>
</dbReference>
<dbReference type="PANTHER" id="PTHR44591">
    <property type="entry name" value="STRESS RESPONSE REGULATOR PROTEIN 1"/>
    <property type="match status" value="1"/>
</dbReference>
<dbReference type="SUPFAM" id="SSF52172">
    <property type="entry name" value="CheY-like"/>
    <property type="match status" value="1"/>
</dbReference>
<dbReference type="AlphaFoldDB" id="A0AA41R5N8"/>
<dbReference type="GO" id="GO:0000160">
    <property type="term" value="P:phosphorelay signal transduction system"/>
    <property type="evidence" value="ECO:0007669"/>
    <property type="project" value="InterPro"/>
</dbReference>
<evidence type="ECO:0000256" key="2">
    <source>
        <dbReference type="PROSITE-ProRule" id="PRU00169"/>
    </source>
</evidence>
<dbReference type="InterPro" id="IPR050595">
    <property type="entry name" value="Bact_response_regulator"/>
</dbReference>
<protein>
    <submittedName>
        <fullName evidence="4">Response regulator</fullName>
    </submittedName>
</protein>
<dbReference type="Pfam" id="PF00072">
    <property type="entry name" value="Response_reg"/>
    <property type="match status" value="1"/>
</dbReference>
<dbReference type="PROSITE" id="PS50110">
    <property type="entry name" value="RESPONSE_REGULATORY"/>
    <property type="match status" value="1"/>
</dbReference>
<feature type="domain" description="Response regulatory" evidence="3">
    <location>
        <begin position="3"/>
        <end position="125"/>
    </location>
</feature>
<keyword evidence="1 2" id="KW-0597">Phosphoprotein</keyword>
<dbReference type="SMART" id="SM00448">
    <property type="entry name" value="REC"/>
    <property type="match status" value="1"/>
</dbReference>
<keyword evidence="5" id="KW-1185">Reference proteome</keyword>
<evidence type="ECO:0000256" key="1">
    <source>
        <dbReference type="ARBA" id="ARBA00022553"/>
    </source>
</evidence>
<proteinExistence type="predicted"/>
<accession>A0AA41R5N8</accession>
<dbReference type="Proteomes" id="UP001165427">
    <property type="component" value="Unassembled WGS sequence"/>
</dbReference>
<gene>
    <name evidence="4" type="ORF">MRX98_15065</name>
</gene>
<dbReference type="InterPro" id="IPR001789">
    <property type="entry name" value="Sig_transdc_resp-reg_receiver"/>
</dbReference>
<dbReference type="Gene3D" id="3.40.50.2300">
    <property type="match status" value="1"/>
</dbReference>
<reference evidence="4" key="1">
    <citation type="submission" date="2022-04" db="EMBL/GenBank/DDBJ databases">
        <title>Desulfatitalea alkaliphila sp. nov., a novel anaerobic sulfate-reducing bacterium isolated from terrestrial mud volcano, Taman Peninsula, Russia.</title>
        <authorList>
            <person name="Khomyakova M.A."/>
            <person name="Merkel A.Y."/>
            <person name="Slobodkin A.I."/>
        </authorList>
    </citation>
    <scope>NUCLEOTIDE SEQUENCE</scope>
    <source>
        <strain evidence="4">M08but</strain>
    </source>
</reference>
<dbReference type="RefSeq" id="WP_246911292.1">
    <property type="nucleotide sequence ID" value="NZ_JALJRB010000018.1"/>
</dbReference>
<organism evidence="4 5">
    <name type="scientific">Desulfatitalea alkaliphila</name>
    <dbReference type="NCBI Taxonomy" id="2929485"/>
    <lineage>
        <taxon>Bacteria</taxon>
        <taxon>Pseudomonadati</taxon>
        <taxon>Thermodesulfobacteriota</taxon>
        <taxon>Desulfobacteria</taxon>
        <taxon>Desulfobacterales</taxon>
        <taxon>Desulfosarcinaceae</taxon>
        <taxon>Desulfatitalea</taxon>
    </lineage>
</organism>
<evidence type="ECO:0000259" key="3">
    <source>
        <dbReference type="PROSITE" id="PS50110"/>
    </source>
</evidence>
<dbReference type="InterPro" id="IPR011006">
    <property type="entry name" value="CheY-like_superfamily"/>
</dbReference>
<evidence type="ECO:0000313" key="4">
    <source>
        <dbReference type="EMBL" id="MCJ8501903.1"/>
    </source>
</evidence>